<accession>A0ABR4DYM0</accession>
<gene>
    <name evidence="7" type="ORF">FJTKL_02204</name>
</gene>
<evidence type="ECO:0000313" key="8">
    <source>
        <dbReference type="Proteomes" id="UP001600888"/>
    </source>
</evidence>
<dbReference type="InterPro" id="IPR011701">
    <property type="entry name" value="MFS"/>
</dbReference>
<comment type="caution">
    <text evidence="7">The sequence shown here is derived from an EMBL/GenBank/DDBJ whole genome shotgun (WGS) entry which is preliminary data.</text>
</comment>
<feature type="transmembrane region" description="Helical" evidence="5">
    <location>
        <begin position="499"/>
        <end position="525"/>
    </location>
</feature>
<proteinExistence type="predicted"/>
<evidence type="ECO:0000256" key="4">
    <source>
        <dbReference type="ARBA" id="ARBA00023136"/>
    </source>
</evidence>
<dbReference type="InterPro" id="IPR020846">
    <property type="entry name" value="MFS_dom"/>
</dbReference>
<sequence length="546" mass="61008">MPFGILECKKMEVVPGTAFMSDQDDLPPEYSNIPRELLKHGKGRFKDVILVPQPSNSPNDPLNWPQWKKEMILLIVGLSAAVVGAYGPMLSPGFVQVSSDLGITVEILSQATAWLILTIGLSLFITNPLAKIIGRRPVYIIAICIMFATSVWGAAVTDYSSFLASRIVAGIGMAPYEILVQCTIGDLYFVHERATRIAVWNLFLLTGISGGALIAGYIIELDGYRWTFGVCAIFFGILMIGVVFFVPETAYRRDSVVPVIETDEKGVHLKLGHEHAAHHEQEEAALRVGSQDDEKKHTYIQSLRIFTGRYSDAPTWKIFLRPVVMWFYPAVLWAFLIYGTTITWIVVFSVVNGVIFVSPPYNFTVSQTGLISLSPFIMTILGEVISGPVNDWICVYLTRKNKGIYEPEFRLPLILVAVILGTVGFFGFGATIHYQTHWAGPVLCFGLANMSLVFAATCVFGYIIDSYRRHNEEAFVAINSRNLLTFGLTYFVNDWLAEQGALVVFCILGGLFLFVCSLTIPLWIFGKRIRSFIGRIQWLQRFMNDD</sequence>
<protein>
    <recommendedName>
        <fullName evidence="6">Major facilitator superfamily (MFS) profile domain-containing protein</fullName>
    </recommendedName>
</protein>
<feature type="transmembrane region" description="Helical" evidence="5">
    <location>
        <begin position="326"/>
        <end position="356"/>
    </location>
</feature>
<feature type="transmembrane region" description="Helical" evidence="5">
    <location>
        <begin position="107"/>
        <end position="126"/>
    </location>
</feature>
<feature type="domain" description="Major facilitator superfamily (MFS) profile" evidence="6">
    <location>
        <begin position="72"/>
        <end position="546"/>
    </location>
</feature>
<comment type="subcellular location">
    <subcellularLocation>
        <location evidence="1">Membrane</location>
        <topology evidence="1">Multi-pass membrane protein</topology>
    </subcellularLocation>
</comment>
<feature type="transmembrane region" description="Helical" evidence="5">
    <location>
        <begin position="167"/>
        <end position="190"/>
    </location>
</feature>
<feature type="transmembrane region" description="Helical" evidence="5">
    <location>
        <begin position="376"/>
        <end position="397"/>
    </location>
</feature>
<organism evidence="7 8">
    <name type="scientific">Diaporthe vaccinii</name>
    <dbReference type="NCBI Taxonomy" id="105482"/>
    <lineage>
        <taxon>Eukaryota</taxon>
        <taxon>Fungi</taxon>
        <taxon>Dikarya</taxon>
        <taxon>Ascomycota</taxon>
        <taxon>Pezizomycotina</taxon>
        <taxon>Sordariomycetes</taxon>
        <taxon>Sordariomycetidae</taxon>
        <taxon>Diaporthales</taxon>
        <taxon>Diaporthaceae</taxon>
        <taxon>Diaporthe</taxon>
        <taxon>Diaporthe eres species complex</taxon>
    </lineage>
</organism>
<reference evidence="7 8" key="1">
    <citation type="submission" date="2024-03" db="EMBL/GenBank/DDBJ databases">
        <title>A high-quality draft genome sequence of Diaporthe vaccinii, a causative agent of upright dieback and viscid rot disease in cranberry plants.</title>
        <authorList>
            <person name="Sarrasin M."/>
            <person name="Lang B.F."/>
            <person name="Burger G."/>
        </authorList>
    </citation>
    <scope>NUCLEOTIDE SEQUENCE [LARGE SCALE GENOMIC DNA]</scope>
    <source>
        <strain evidence="7 8">IS7</strain>
    </source>
</reference>
<feature type="transmembrane region" description="Helical" evidence="5">
    <location>
        <begin position="138"/>
        <end position="155"/>
    </location>
</feature>
<evidence type="ECO:0000256" key="2">
    <source>
        <dbReference type="ARBA" id="ARBA00022692"/>
    </source>
</evidence>
<dbReference type="PANTHER" id="PTHR23502:SF20">
    <property type="entry name" value="TRANSPORTER, PUTATIVE (AFU_ORTHOLOGUE AFUA_6G13880)-RELATED"/>
    <property type="match status" value="1"/>
</dbReference>
<feature type="transmembrane region" description="Helical" evidence="5">
    <location>
        <begin position="197"/>
        <end position="219"/>
    </location>
</feature>
<keyword evidence="8" id="KW-1185">Reference proteome</keyword>
<evidence type="ECO:0000256" key="3">
    <source>
        <dbReference type="ARBA" id="ARBA00022989"/>
    </source>
</evidence>
<keyword evidence="4 5" id="KW-0472">Membrane</keyword>
<dbReference type="PROSITE" id="PS50850">
    <property type="entry name" value="MFS"/>
    <property type="match status" value="1"/>
</dbReference>
<dbReference type="PANTHER" id="PTHR23502">
    <property type="entry name" value="MAJOR FACILITATOR SUPERFAMILY"/>
    <property type="match status" value="1"/>
</dbReference>
<dbReference type="EMBL" id="JBAWTH010000139">
    <property type="protein sequence ID" value="KAL2275265.1"/>
    <property type="molecule type" value="Genomic_DNA"/>
</dbReference>
<dbReference type="Pfam" id="PF07690">
    <property type="entry name" value="MFS_1"/>
    <property type="match status" value="1"/>
</dbReference>
<dbReference type="Gene3D" id="1.20.1250.20">
    <property type="entry name" value="MFS general substrate transporter like domains"/>
    <property type="match status" value="1"/>
</dbReference>
<evidence type="ECO:0000256" key="5">
    <source>
        <dbReference type="SAM" id="Phobius"/>
    </source>
</evidence>
<name>A0ABR4DYM0_9PEZI</name>
<dbReference type="Proteomes" id="UP001600888">
    <property type="component" value="Unassembled WGS sequence"/>
</dbReference>
<evidence type="ECO:0000259" key="6">
    <source>
        <dbReference type="PROSITE" id="PS50850"/>
    </source>
</evidence>
<feature type="transmembrane region" description="Helical" evidence="5">
    <location>
        <begin position="438"/>
        <end position="462"/>
    </location>
</feature>
<feature type="transmembrane region" description="Helical" evidence="5">
    <location>
        <begin position="225"/>
        <end position="246"/>
    </location>
</feature>
<feature type="transmembrane region" description="Helical" evidence="5">
    <location>
        <begin position="409"/>
        <end position="432"/>
    </location>
</feature>
<feature type="transmembrane region" description="Helical" evidence="5">
    <location>
        <begin position="71"/>
        <end position="87"/>
    </location>
</feature>
<evidence type="ECO:0000313" key="7">
    <source>
        <dbReference type="EMBL" id="KAL2275265.1"/>
    </source>
</evidence>
<evidence type="ECO:0000256" key="1">
    <source>
        <dbReference type="ARBA" id="ARBA00004141"/>
    </source>
</evidence>
<keyword evidence="2 5" id="KW-0812">Transmembrane</keyword>
<dbReference type="SUPFAM" id="SSF103473">
    <property type="entry name" value="MFS general substrate transporter"/>
    <property type="match status" value="1"/>
</dbReference>
<dbReference type="InterPro" id="IPR036259">
    <property type="entry name" value="MFS_trans_sf"/>
</dbReference>
<keyword evidence="3 5" id="KW-1133">Transmembrane helix</keyword>